<sequence length="171" mass="18297">MRVLVVGLGNPLYGDDGLGSCLARALSDNAFVVDGDARGFDVATSLGGYDVVYIIDVVDFLKPGEVKLIELEAEEANPVELTALDVHRVPPTRLVQYAKSMAGFKGKAYLIAVGAGRIDLMAPPSREALSAIGEVLRVLEGELARYGLKLARARDVEEKVLRCYAEAGVYA</sequence>
<evidence type="ECO:0000313" key="2">
    <source>
        <dbReference type="Proteomes" id="UP000033636"/>
    </source>
</evidence>
<dbReference type="Proteomes" id="UP000033636">
    <property type="component" value="Unassembled WGS sequence"/>
</dbReference>
<dbReference type="EMBL" id="JZWT02000004">
    <property type="protein sequence ID" value="MFB6490085.1"/>
    <property type="molecule type" value="Genomic_DNA"/>
</dbReference>
<accession>A0ACC6UZB5</accession>
<organism evidence="1 2">
    <name type="scientific">Thermoproteus sp. AZ2</name>
    <dbReference type="NCBI Taxonomy" id="1609232"/>
    <lineage>
        <taxon>Archaea</taxon>
        <taxon>Thermoproteota</taxon>
        <taxon>Thermoprotei</taxon>
        <taxon>Thermoproteales</taxon>
        <taxon>Thermoproteaceae</taxon>
        <taxon>Thermoproteus</taxon>
    </lineage>
</organism>
<comment type="caution">
    <text evidence="1">The sequence shown here is derived from an EMBL/GenBank/DDBJ whole genome shotgun (WGS) entry which is preliminary data.</text>
</comment>
<gene>
    <name evidence="1" type="ORF">TU35_002370</name>
</gene>
<keyword evidence="1" id="KW-0645">Protease</keyword>
<keyword evidence="1" id="KW-0378">Hydrolase</keyword>
<reference evidence="1" key="1">
    <citation type="submission" date="2024-07" db="EMBL/GenBank/DDBJ databases">
        <title>Metagenome and Metagenome-Assembled Genomes of Archaea from a hot spring from the geothermal field of Los Azufres, Mexico.</title>
        <authorList>
            <person name="Marin-Paredes R."/>
            <person name="Martinez-Romero E."/>
            <person name="Servin-Garciduenas L.E."/>
        </authorList>
    </citation>
    <scope>NUCLEOTIDE SEQUENCE</scope>
</reference>
<proteinExistence type="predicted"/>
<protein>
    <submittedName>
        <fullName evidence="1">Hydrogenase maturation protease</fullName>
    </submittedName>
</protein>
<name>A0ACC6UZB5_9CREN</name>
<evidence type="ECO:0000313" key="1">
    <source>
        <dbReference type="EMBL" id="MFB6490085.1"/>
    </source>
</evidence>